<proteinExistence type="predicted"/>
<accession>A0ABV2TN78</accession>
<reference evidence="5 6" key="1">
    <citation type="submission" date="2024-07" db="EMBL/GenBank/DDBJ databases">
        <title>Uliginosibacterium flavum JJ3220;KACC:17644.</title>
        <authorList>
            <person name="Kim M.K."/>
        </authorList>
    </citation>
    <scope>NUCLEOTIDE SEQUENCE [LARGE SCALE GENOMIC DNA]</scope>
    <source>
        <strain evidence="5 6">KACC:17644</strain>
    </source>
</reference>
<gene>
    <name evidence="5" type="ORF">ABXR19_14430</name>
</gene>
<protein>
    <submittedName>
        <fullName evidence="5">Sulfhydrogenase subunit delta</fullName>
    </submittedName>
</protein>
<evidence type="ECO:0000256" key="1">
    <source>
        <dbReference type="ARBA" id="ARBA00001927"/>
    </source>
</evidence>
<evidence type="ECO:0000313" key="6">
    <source>
        <dbReference type="Proteomes" id="UP001549691"/>
    </source>
</evidence>
<evidence type="ECO:0000259" key="4">
    <source>
        <dbReference type="Pfam" id="PF01058"/>
    </source>
</evidence>
<dbReference type="InterPro" id="IPR037024">
    <property type="entry name" value="NiFe_Hase_small_N_sf"/>
</dbReference>
<dbReference type="PANTHER" id="PTHR42845">
    <property type="entry name" value="COENZYME F420-REDUCING HYDROGENASE, GAMMA SUBUNIT"/>
    <property type="match status" value="1"/>
</dbReference>
<keyword evidence="3" id="KW-0003">3Fe-4S</keyword>
<sequence length="263" mass="28673">MSKPRVAIHKFASCSGCQLAFVNMGVELIELTKLVDIVHMAEVGHVLPETTEVDIAFIEGSITTPHDVERLTRIREHSKFLITMGACATSGGIQALRNNADTAEWMRSVYAKPEFIHSLSTSGAIANYVKVDFELWGCPVSVRQMLAAIRSFLFGVPPQIQREKVCQECKRRGNNCIMVTQGAACMGPVTRTGCGALCPSFGAPCYTCYGPAENINVGSFGRRLMGLGLSQEQVLRKFASINNAAPAFSDAAKLFCSEPWMEE</sequence>
<name>A0ABV2TN78_9RHOO</name>
<keyword evidence="3" id="KW-0408">Iron</keyword>
<dbReference type="EMBL" id="JBEWZI010000016">
    <property type="protein sequence ID" value="MET7015384.1"/>
    <property type="molecule type" value="Genomic_DNA"/>
</dbReference>
<dbReference type="PANTHER" id="PTHR42845:SF1">
    <property type="entry name" value="HYDROGENASE SMALL SUBUNIT"/>
    <property type="match status" value="1"/>
</dbReference>
<keyword evidence="3" id="KW-0479">Metal-binding</keyword>
<comment type="cofactor">
    <cofactor evidence="1">
        <name>[3Fe-4S] cluster</name>
        <dbReference type="ChEBI" id="CHEBI:21137"/>
    </cofactor>
</comment>
<dbReference type="InterPro" id="IPR006137">
    <property type="entry name" value="NADH_UbQ_OxRdtase-like_20kDa"/>
</dbReference>
<dbReference type="Pfam" id="PF01058">
    <property type="entry name" value="Oxidored_q6"/>
    <property type="match status" value="1"/>
</dbReference>
<dbReference type="RefSeq" id="WP_354601843.1">
    <property type="nucleotide sequence ID" value="NZ_JBEWZI010000016.1"/>
</dbReference>
<organism evidence="5 6">
    <name type="scientific">Uliginosibacterium flavum</name>
    <dbReference type="NCBI Taxonomy" id="1396831"/>
    <lineage>
        <taxon>Bacteria</taxon>
        <taxon>Pseudomonadati</taxon>
        <taxon>Pseudomonadota</taxon>
        <taxon>Betaproteobacteria</taxon>
        <taxon>Rhodocyclales</taxon>
        <taxon>Zoogloeaceae</taxon>
        <taxon>Uliginosibacterium</taxon>
    </lineage>
</organism>
<dbReference type="Proteomes" id="UP001549691">
    <property type="component" value="Unassembled WGS sequence"/>
</dbReference>
<evidence type="ECO:0000256" key="3">
    <source>
        <dbReference type="ARBA" id="ARBA00023291"/>
    </source>
</evidence>
<feature type="domain" description="NADH:ubiquinone oxidoreductase-like 20kDa subunit" evidence="4">
    <location>
        <begin position="14"/>
        <end position="150"/>
    </location>
</feature>
<evidence type="ECO:0000256" key="2">
    <source>
        <dbReference type="ARBA" id="ARBA00023002"/>
    </source>
</evidence>
<evidence type="ECO:0000313" key="5">
    <source>
        <dbReference type="EMBL" id="MET7015384.1"/>
    </source>
</evidence>
<dbReference type="SUPFAM" id="SSF56770">
    <property type="entry name" value="HydA/Nqo6-like"/>
    <property type="match status" value="1"/>
</dbReference>
<dbReference type="InterPro" id="IPR051349">
    <property type="entry name" value="Hydrogenase_assoc-protein"/>
</dbReference>
<dbReference type="Gene3D" id="3.40.50.700">
    <property type="entry name" value="NADH:ubiquinone oxidoreductase-like, 20kDa subunit"/>
    <property type="match status" value="1"/>
</dbReference>
<comment type="caution">
    <text evidence="5">The sequence shown here is derived from an EMBL/GenBank/DDBJ whole genome shotgun (WGS) entry which is preliminary data.</text>
</comment>
<keyword evidence="6" id="KW-1185">Reference proteome</keyword>
<keyword evidence="2" id="KW-0560">Oxidoreductase</keyword>
<keyword evidence="3" id="KW-0411">Iron-sulfur</keyword>